<dbReference type="GO" id="GO:0018996">
    <property type="term" value="P:molting cycle, collagen and cuticulin-based cuticle"/>
    <property type="evidence" value="ECO:0007669"/>
    <property type="project" value="TreeGrafter"/>
</dbReference>
<evidence type="ECO:0000313" key="2">
    <source>
        <dbReference type="Proteomes" id="UP000887574"/>
    </source>
</evidence>
<name>A0A915DKX1_9BILA</name>
<reference evidence="3" key="1">
    <citation type="submission" date="2022-11" db="UniProtKB">
        <authorList>
            <consortium name="WormBaseParasite"/>
        </authorList>
    </citation>
    <scope>IDENTIFICATION</scope>
</reference>
<organism evidence="2 3">
    <name type="scientific">Ditylenchus dipsaci</name>
    <dbReference type="NCBI Taxonomy" id="166011"/>
    <lineage>
        <taxon>Eukaryota</taxon>
        <taxon>Metazoa</taxon>
        <taxon>Ecdysozoa</taxon>
        <taxon>Nematoda</taxon>
        <taxon>Chromadorea</taxon>
        <taxon>Rhabditida</taxon>
        <taxon>Tylenchina</taxon>
        <taxon>Tylenchomorpha</taxon>
        <taxon>Sphaerularioidea</taxon>
        <taxon>Anguinidae</taxon>
        <taxon>Anguininae</taxon>
        <taxon>Ditylenchus</taxon>
    </lineage>
</organism>
<evidence type="ECO:0000256" key="1">
    <source>
        <dbReference type="SAM" id="Phobius"/>
    </source>
</evidence>
<keyword evidence="1" id="KW-0472">Membrane</keyword>
<feature type="transmembrane region" description="Helical" evidence="1">
    <location>
        <begin position="335"/>
        <end position="358"/>
    </location>
</feature>
<dbReference type="GO" id="GO:0005886">
    <property type="term" value="C:plasma membrane"/>
    <property type="evidence" value="ECO:0007669"/>
    <property type="project" value="TreeGrafter"/>
</dbReference>
<dbReference type="PANTHER" id="PTHR10796:SF88">
    <property type="entry name" value="SSD DOMAIN-CONTAINING PROTEIN"/>
    <property type="match status" value="1"/>
</dbReference>
<dbReference type="GO" id="GO:0030659">
    <property type="term" value="C:cytoplasmic vesicle membrane"/>
    <property type="evidence" value="ECO:0007669"/>
    <property type="project" value="TreeGrafter"/>
</dbReference>
<sequence>MKAGPQECLQRNLESTIRPLFAIFKSLERCGKGVKKKASVASTQTVDSQTRLIKVVHFAYRKWAYFIVSHSWSVIFLCSLVTAICSVKVVLTPNENDITGYTPYGARSREELAIREQFFGNGHTGASFGAFILVAPKNGGNLLDVDLLKQIIEIDDIVRDNISLYNHITHQNESFGQFCKDFCDLNQPVRTFYSALEYQTERLRLNESLHSRIQLAYPVTNVYGRKLNIQPILWHFFLTPKILPKKPCKSERVGEWSDAEVRDYEMSISNYFENKYHSDKVKVMSISTTYVTNEVVRAGMSMVPFLGLGFDYGHLLVLHSAPLSCLYGTVSVHKITLAFMACVCPFMACGTALGLLLFGGSDMALFCV</sequence>
<dbReference type="InterPro" id="IPR051697">
    <property type="entry name" value="Patched_domain-protein"/>
</dbReference>
<dbReference type="PANTHER" id="PTHR10796">
    <property type="entry name" value="PATCHED-RELATED"/>
    <property type="match status" value="1"/>
</dbReference>
<evidence type="ECO:0000313" key="3">
    <source>
        <dbReference type="WBParaSite" id="jg20609"/>
    </source>
</evidence>
<dbReference type="WBParaSite" id="jg20609">
    <property type="protein sequence ID" value="jg20609"/>
    <property type="gene ID" value="jg20609"/>
</dbReference>
<keyword evidence="1" id="KW-1133">Transmembrane helix</keyword>
<accession>A0A915DKX1</accession>
<dbReference type="GO" id="GO:0006897">
    <property type="term" value="P:endocytosis"/>
    <property type="evidence" value="ECO:0007669"/>
    <property type="project" value="TreeGrafter"/>
</dbReference>
<protein>
    <submittedName>
        <fullName evidence="3">Patched domain-containing protein 3</fullName>
    </submittedName>
</protein>
<dbReference type="Proteomes" id="UP000887574">
    <property type="component" value="Unplaced"/>
</dbReference>
<proteinExistence type="predicted"/>
<keyword evidence="1" id="KW-0812">Transmembrane</keyword>
<dbReference type="AlphaFoldDB" id="A0A915DKX1"/>
<keyword evidence="2" id="KW-1185">Reference proteome</keyword>